<evidence type="ECO:0000313" key="3">
    <source>
        <dbReference type="Proteomes" id="UP000441399"/>
    </source>
</evidence>
<dbReference type="InterPro" id="IPR029058">
    <property type="entry name" value="AB_hydrolase_fold"/>
</dbReference>
<dbReference type="InterPro" id="IPR000639">
    <property type="entry name" value="Epox_hydrolase-like"/>
</dbReference>
<dbReference type="PANTHER" id="PTHR43798:SF33">
    <property type="entry name" value="HYDROLASE, PUTATIVE (AFU_ORTHOLOGUE AFUA_2G14860)-RELATED"/>
    <property type="match status" value="1"/>
</dbReference>
<dbReference type="InterPro" id="IPR000073">
    <property type="entry name" value="AB_hydrolase_1"/>
</dbReference>
<dbReference type="Pfam" id="PF00561">
    <property type="entry name" value="Abhydrolase_1"/>
    <property type="match status" value="1"/>
</dbReference>
<dbReference type="PRINTS" id="PR00412">
    <property type="entry name" value="EPOXHYDRLASE"/>
</dbReference>
<dbReference type="AlphaFoldDB" id="A0A5S9Q8D0"/>
<keyword evidence="3" id="KW-1185">Reference proteome</keyword>
<sequence>MKIATNSQLKDQNQPIAQWLLIVMMMVSSSLAVAEESKTTTAPQCETGSPCIPDMPVQMFPIQSQQQPLSMAYRYLPSTTTQPTVVLLHGKNFNGDYLIPTARTLHKLGYGVLLPDQVGFGRSTMPSSYQYSFEALANNTRSLISHLGIQQPVILGHSMGGMLAMRFGLMFPDTTAALILINPLGLEDYLKYETYQDVDTFYAQELNKTTDSAKRYMQHNYFDDTWKPAYNSSLDLLRSQLKSGNWPRIAWNNALTYDMIFTGPVINEIDQLPMPVWLVIGDRDKTAPGKPWQKKGSQYQLGNFPVLGKEAASRLSNGKLELMENIGHVPMLENAREFKTVLRKILQQIKR</sequence>
<protein>
    <recommendedName>
        <fullName evidence="1">AB hydrolase-1 domain-containing protein</fullName>
    </recommendedName>
</protein>
<dbReference type="GO" id="GO:0016020">
    <property type="term" value="C:membrane"/>
    <property type="evidence" value="ECO:0007669"/>
    <property type="project" value="TreeGrafter"/>
</dbReference>
<dbReference type="Proteomes" id="UP000441399">
    <property type="component" value="Unassembled WGS sequence"/>
</dbReference>
<dbReference type="EMBL" id="CACSIO010000016">
    <property type="protein sequence ID" value="CAA0113321.1"/>
    <property type="molecule type" value="Genomic_DNA"/>
</dbReference>
<dbReference type="InterPro" id="IPR050266">
    <property type="entry name" value="AB_hydrolase_sf"/>
</dbReference>
<dbReference type="GO" id="GO:0047372">
    <property type="term" value="F:monoacylglycerol lipase activity"/>
    <property type="evidence" value="ECO:0007669"/>
    <property type="project" value="TreeGrafter"/>
</dbReference>
<feature type="domain" description="AB hydrolase-1" evidence="1">
    <location>
        <begin position="83"/>
        <end position="288"/>
    </location>
</feature>
<organism evidence="2 3">
    <name type="scientific">BD1-7 clade bacterium</name>
    <dbReference type="NCBI Taxonomy" id="2029982"/>
    <lineage>
        <taxon>Bacteria</taxon>
        <taxon>Pseudomonadati</taxon>
        <taxon>Pseudomonadota</taxon>
        <taxon>Gammaproteobacteria</taxon>
        <taxon>Cellvibrionales</taxon>
        <taxon>Spongiibacteraceae</taxon>
        <taxon>BD1-7 clade</taxon>
    </lineage>
</organism>
<reference evidence="2 3" key="1">
    <citation type="submission" date="2019-11" db="EMBL/GenBank/DDBJ databases">
        <authorList>
            <person name="Holert J."/>
        </authorList>
    </citation>
    <scope>NUCLEOTIDE SEQUENCE [LARGE SCALE GENOMIC DNA]</scope>
    <source>
        <strain evidence="2">SB11_3</strain>
    </source>
</reference>
<dbReference type="Gene3D" id="3.40.50.1820">
    <property type="entry name" value="alpha/beta hydrolase"/>
    <property type="match status" value="1"/>
</dbReference>
<dbReference type="OrthoDB" id="9773293at2"/>
<dbReference type="PANTHER" id="PTHR43798">
    <property type="entry name" value="MONOACYLGLYCEROL LIPASE"/>
    <property type="match status" value="1"/>
</dbReference>
<dbReference type="SUPFAM" id="SSF53474">
    <property type="entry name" value="alpha/beta-Hydrolases"/>
    <property type="match status" value="1"/>
</dbReference>
<name>A0A5S9Q8D0_9GAMM</name>
<proteinExistence type="predicted"/>
<gene>
    <name evidence="2" type="ORF">OPDIPICF_04712</name>
</gene>
<dbReference type="GO" id="GO:0046464">
    <property type="term" value="P:acylglycerol catabolic process"/>
    <property type="evidence" value="ECO:0007669"/>
    <property type="project" value="TreeGrafter"/>
</dbReference>
<evidence type="ECO:0000313" key="2">
    <source>
        <dbReference type="EMBL" id="CAA0113321.1"/>
    </source>
</evidence>
<accession>A0A5S9Q8D0</accession>
<dbReference type="PRINTS" id="PR00111">
    <property type="entry name" value="ABHYDROLASE"/>
</dbReference>
<evidence type="ECO:0000259" key="1">
    <source>
        <dbReference type="Pfam" id="PF00561"/>
    </source>
</evidence>